<comment type="caution">
    <text evidence="2">The sequence shown here is derived from an EMBL/GenBank/DDBJ whole genome shotgun (WGS) entry which is preliminary data.</text>
</comment>
<dbReference type="OrthoDB" id="7065534at2"/>
<evidence type="ECO:0000313" key="2">
    <source>
        <dbReference type="EMBL" id="KEP26028.1"/>
    </source>
</evidence>
<protein>
    <recommendedName>
        <fullName evidence="4">CbrC family protein</fullName>
    </recommendedName>
</protein>
<organism evidence="2 3">
    <name type="scientific">Bacillus zhangzhouensis</name>
    <dbReference type="NCBI Taxonomy" id="1178540"/>
    <lineage>
        <taxon>Bacteria</taxon>
        <taxon>Bacillati</taxon>
        <taxon>Bacillota</taxon>
        <taxon>Bacilli</taxon>
        <taxon>Bacillales</taxon>
        <taxon>Bacillaceae</taxon>
        <taxon>Bacillus</taxon>
    </lineage>
</organism>
<evidence type="ECO:0000256" key="1">
    <source>
        <dbReference type="ARBA" id="ARBA00008525"/>
    </source>
</evidence>
<keyword evidence="3" id="KW-1185">Reference proteome</keyword>
<accession>A0A081L9V2</accession>
<dbReference type="RefSeq" id="WP_034322500.1">
    <property type="nucleotide sequence ID" value="NZ_JBCMYH010000001.1"/>
</dbReference>
<name>A0A081L9V2_9BACI</name>
<proteinExistence type="inferred from homology"/>
<gene>
    <name evidence="2" type="ORF">BA70_04325</name>
</gene>
<dbReference type="InterPro" id="IPR005363">
    <property type="entry name" value="UPF0167"/>
</dbReference>
<evidence type="ECO:0000313" key="3">
    <source>
        <dbReference type="Proteomes" id="UP000028091"/>
    </source>
</evidence>
<dbReference type="eggNOG" id="COG3196">
    <property type="taxonomic scope" value="Bacteria"/>
</dbReference>
<reference evidence="2 3" key="1">
    <citation type="submission" date="2012-09" db="EMBL/GenBank/DDBJ databases">
        <title>Genome Sequence of Bacillus sp. DW5-4.</title>
        <authorList>
            <person name="Lai Q."/>
            <person name="Liu Y."/>
            <person name="Shao Z."/>
        </authorList>
    </citation>
    <scope>NUCLEOTIDE SEQUENCE [LARGE SCALE GENOMIC DNA]</scope>
    <source>
        <strain evidence="2 3">DW5-4</strain>
    </source>
</reference>
<sequence>MTLPTFKYNPDPISLNVIKKEHTTCPVCEKESEYVYHGPFYSVEDIEGICPWCIKDGSAAKKYNGSFQDDVSCDDVNQQEYVDELIFRTPGYCGWQQEYWLSHCGDFCAIVQYVGWKEIEHLEEELSEDIEDICSGGGLTKENLKQWLVNGGDLQGYLFQCVHCKKHRLYIDAS</sequence>
<dbReference type="Proteomes" id="UP000028091">
    <property type="component" value="Unassembled WGS sequence"/>
</dbReference>
<comment type="similarity">
    <text evidence="1">Belongs to the UPF0167 family.</text>
</comment>
<dbReference type="AlphaFoldDB" id="A0A081L9V2"/>
<dbReference type="EMBL" id="JOTP01000013">
    <property type="protein sequence ID" value="KEP26028.1"/>
    <property type="molecule type" value="Genomic_DNA"/>
</dbReference>
<dbReference type="Pfam" id="PF03691">
    <property type="entry name" value="UPF0167"/>
    <property type="match status" value="1"/>
</dbReference>
<evidence type="ECO:0008006" key="4">
    <source>
        <dbReference type="Google" id="ProtNLM"/>
    </source>
</evidence>